<comment type="caution">
    <text evidence="3">The sequence shown here is derived from an EMBL/GenBank/DDBJ whole genome shotgun (WGS) entry which is preliminary data.</text>
</comment>
<dbReference type="Gene3D" id="1.10.260.40">
    <property type="entry name" value="lambda repressor-like DNA-binding domains"/>
    <property type="match status" value="1"/>
</dbReference>
<dbReference type="SUPFAM" id="SSF47413">
    <property type="entry name" value="lambda repressor-like DNA-binding domains"/>
    <property type="match status" value="1"/>
</dbReference>
<dbReference type="EMBL" id="PDOE01000001">
    <property type="protein sequence ID" value="RKL69153.1"/>
    <property type="molecule type" value="Genomic_DNA"/>
</dbReference>
<dbReference type="InterPro" id="IPR001387">
    <property type="entry name" value="Cro/C1-type_HTH"/>
</dbReference>
<dbReference type="GO" id="GO:0005829">
    <property type="term" value="C:cytosol"/>
    <property type="evidence" value="ECO:0007669"/>
    <property type="project" value="TreeGrafter"/>
</dbReference>
<dbReference type="SMART" id="SM00530">
    <property type="entry name" value="HTH_XRE"/>
    <property type="match status" value="1"/>
</dbReference>
<name>A0A3A9KHW5_9BACI</name>
<dbReference type="OrthoDB" id="2629500at2"/>
<dbReference type="Pfam" id="PF01381">
    <property type="entry name" value="HTH_3"/>
    <property type="match status" value="1"/>
</dbReference>
<keyword evidence="1" id="KW-0238">DNA-binding</keyword>
<dbReference type="AlphaFoldDB" id="A0A3A9KHW5"/>
<sequence>MQKEIGFKIKTLRLENKMTQEELGKRLGVSDAYISHMESGRRKISIDFLEVIADILEVTLPYFFTDKLTEFHLNEKEIAWIKYYKVLEKEGFTIDDIRLWVEIAKSVKKNI</sequence>
<dbReference type="GO" id="GO:0003700">
    <property type="term" value="F:DNA-binding transcription factor activity"/>
    <property type="evidence" value="ECO:0007669"/>
    <property type="project" value="TreeGrafter"/>
</dbReference>
<protein>
    <recommendedName>
        <fullName evidence="2">HTH cro/C1-type domain-containing protein</fullName>
    </recommendedName>
</protein>
<proteinExistence type="predicted"/>
<dbReference type="RefSeq" id="WP_110936208.1">
    <property type="nucleotide sequence ID" value="NZ_KZ614146.1"/>
</dbReference>
<dbReference type="PANTHER" id="PTHR46797:SF1">
    <property type="entry name" value="METHYLPHOSPHONATE SYNTHASE"/>
    <property type="match status" value="1"/>
</dbReference>
<dbReference type="InterPro" id="IPR010982">
    <property type="entry name" value="Lambda_DNA-bd_dom_sf"/>
</dbReference>
<keyword evidence="4" id="KW-1185">Reference proteome</keyword>
<organism evidence="3 4">
    <name type="scientific">Salipaludibacillus neizhouensis</name>
    <dbReference type="NCBI Taxonomy" id="885475"/>
    <lineage>
        <taxon>Bacteria</taxon>
        <taxon>Bacillati</taxon>
        <taxon>Bacillota</taxon>
        <taxon>Bacilli</taxon>
        <taxon>Bacillales</taxon>
        <taxon>Bacillaceae</taxon>
    </lineage>
</organism>
<evidence type="ECO:0000259" key="2">
    <source>
        <dbReference type="PROSITE" id="PS50943"/>
    </source>
</evidence>
<dbReference type="CDD" id="cd00093">
    <property type="entry name" value="HTH_XRE"/>
    <property type="match status" value="1"/>
</dbReference>
<feature type="domain" description="HTH cro/C1-type" evidence="2">
    <location>
        <begin position="9"/>
        <end position="63"/>
    </location>
</feature>
<evidence type="ECO:0000256" key="1">
    <source>
        <dbReference type="ARBA" id="ARBA00023125"/>
    </source>
</evidence>
<reference evidence="3 4" key="1">
    <citation type="submission" date="2017-10" db="EMBL/GenBank/DDBJ databases">
        <title>Bacillus sp. nov., a halophilic bacterium isolated from a Keqin Lake.</title>
        <authorList>
            <person name="Wang H."/>
        </authorList>
    </citation>
    <scope>NUCLEOTIDE SEQUENCE [LARGE SCALE GENOMIC DNA]</scope>
    <source>
        <strain evidence="3 4">KCTC 13187</strain>
    </source>
</reference>
<accession>A0A3A9KHW5</accession>
<evidence type="ECO:0000313" key="3">
    <source>
        <dbReference type="EMBL" id="RKL69153.1"/>
    </source>
</evidence>
<evidence type="ECO:0000313" key="4">
    <source>
        <dbReference type="Proteomes" id="UP000281498"/>
    </source>
</evidence>
<dbReference type="PROSITE" id="PS50943">
    <property type="entry name" value="HTH_CROC1"/>
    <property type="match status" value="1"/>
</dbReference>
<dbReference type="PANTHER" id="PTHR46797">
    <property type="entry name" value="HTH-TYPE TRANSCRIPTIONAL REGULATOR"/>
    <property type="match status" value="1"/>
</dbReference>
<gene>
    <name evidence="3" type="ORF">CR203_03735</name>
</gene>
<dbReference type="InterPro" id="IPR050807">
    <property type="entry name" value="TransReg_Diox_bact_type"/>
</dbReference>
<dbReference type="GO" id="GO:0003677">
    <property type="term" value="F:DNA binding"/>
    <property type="evidence" value="ECO:0007669"/>
    <property type="project" value="UniProtKB-KW"/>
</dbReference>
<dbReference type="Proteomes" id="UP000281498">
    <property type="component" value="Unassembled WGS sequence"/>
</dbReference>